<proteinExistence type="evidence at transcript level"/>
<dbReference type="AlphaFoldDB" id="T2M4S3"/>
<accession>T2M4S3</accession>
<dbReference type="GO" id="GO:0043161">
    <property type="term" value="P:proteasome-mediated ubiquitin-dependent protein catabolic process"/>
    <property type="evidence" value="ECO:0007669"/>
    <property type="project" value="TreeGrafter"/>
</dbReference>
<dbReference type="FunFam" id="3.30.710.10:FF:000005">
    <property type="entry name" value="Potassium channel tetramerization domain-containing 17"/>
    <property type="match status" value="1"/>
</dbReference>
<gene>
    <name evidence="2" type="primary">KCTD5</name>
</gene>
<dbReference type="InterPro" id="IPR011333">
    <property type="entry name" value="SKP1/BTB/POZ_sf"/>
</dbReference>
<dbReference type="PANTHER" id="PTHR14958">
    <property type="entry name" value="POTASSIUM CHANNEL TETRAMERISATION DOMAIN CONTAINING PROTEIN"/>
    <property type="match status" value="1"/>
</dbReference>
<feature type="domain" description="BTB" evidence="1">
    <location>
        <begin position="41"/>
        <end position="112"/>
    </location>
</feature>
<dbReference type="GO" id="GO:0031463">
    <property type="term" value="C:Cul3-RING ubiquitin ligase complex"/>
    <property type="evidence" value="ECO:0007669"/>
    <property type="project" value="TreeGrafter"/>
</dbReference>
<evidence type="ECO:0000259" key="1">
    <source>
        <dbReference type="PROSITE" id="PS50097"/>
    </source>
</evidence>
<dbReference type="Pfam" id="PF02214">
    <property type="entry name" value="BTB_2"/>
    <property type="match status" value="1"/>
</dbReference>
<dbReference type="InterPro" id="IPR003131">
    <property type="entry name" value="T1-type_BTB"/>
</dbReference>
<dbReference type="GO" id="GO:0005737">
    <property type="term" value="C:cytoplasm"/>
    <property type="evidence" value="ECO:0007669"/>
    <property type="project" value="TreeGrafter"/>
</dbReference>
<dbReference type="SMART" id="SM00225">
    <property type="entry name" value="BTB"/>
    <property type="match status" value="1"/>
</dbReference>
<dbReference type="Gene3D" id="3.30.710.10">
    <property type="entry name" value="Potassium Channel Kv1.1, Chain A"/>
    <property type="match status" value="1"/>
</dbReference>
<dbReference type="Gene3D" id="6.10.140.750">
    <property type="match status" value="1"/>
</dbReference>
<dbReference type="PANTHER" id="PTHR14958:SF29">
    <property type="entry name" value="INSOMNIAC, ISOFORM B"/>
    <property type="match status" value="1"/>
</dbReference>
<dbReference type="SUPFAM" id="SSF54695">
    <property type="entry name" value="POZ domain"/>
    <property type="match status" value="1"/>
</dbReference>
<dbReference type="GO" id="GO:0097602">
    <property type="term" value="F:cullin family protein binding"/>
    <property type="evidence" value="ECO:0007669"/>
    <property type="project" value="TreeGrafter"/>
</dbReference>
<dbReference type="EMBL" id="HAAD01000715">
    <property type="protein sequence ID" value="CDG66947.1"/>
    <property type="molecule type" value="mRNA"/>
</dbReference>
<feature type="non-terminal residue" evidence="2">
    <location>
        <position position="1"/>
    </location>
</feature>
<dbReference type="Gene3D" id="3.30.70.2000">
    <property type="match status" value="1"/>
</dbReference>
<dbReference type="PROSITE" id="PS50097">
    <property type="entry name" value="BTB"/>
    <property type="match status" value="1"/>
</dbReference>
<dbReference type="OrthoDB" id="1244179at2759"/>
<evidence type="ECO:0000313" key="2">
    <source>
        <dbReference type="EMBL" id="CDG66947.1"/>
    </source>
</evidence>
<sequence length="227" mass="25794">MERQIFQGKNCIKHVILVSEVKLTITKFIVKMATNGCTSKSWVKLNVGGKVFLTTKTTLLKEPDCFLGRLATEDPDLPSDKDENGAYMIDRDPKYFSPILNYLRHGKVIIDDGLSIEGVLEEACFYSIKSLISILKDTINTKPSKGNRRHIYRVLQCQEEELAHTISNMSDGWKFEQLLNIGSNYNYGPDEQGEYLYIVSKDVLDSQVSDELQPVNLHPKVFQLRGT</sequence>
<name>T2M4S3_HYDVU</name>
<dbReference type="CDD" id="cd18362">
    <property type="entry name" value="BTB_POZ_KCTD2-like"/>
    <property type="match status" value="1"/>
</dbReference>
<organism evidence="2">
    <name type="scientific">Hydra vulgaris</name>
    <name type="common">Hydra</name>
    <name type="synonym">Hydra attenuata</name>
    <dbReference type="NCBI Taxonomy" id="6087"/>
    <lineage>
        <taxon>Eukaryota</taxon>
        <taxon>Metazoa</taxon>
        <taxon>Cnidaria</taxon>
        <taxon>Hydrozoa</taxon>
        <taxon>Hydroidolina</taxon>
        <taxon>Anthoathecata</taxon>
        <taxon>Aplanulata</taxon>
        <taxon>Hydridae</taxon>
        <taxon>Hydra</taxon>
    </lineage>
</organism>
<dbReference type="InterPro" id="IPR000210">
    <property type="entry name" value="BTB/POZ_dom"/>
</dbReference>
<reference evidence="2" key="1">
    <citation type="journal article" date="2013" name="Genome Biol. Evol.">
        <title>Punctuated emergences of genetic and phenotypic innovations in eumetazoan, bilaterian, euteleostome, and hominidae ancestors.</title>
        <authorList>
            <person name="Wenger Y."/>
            <person name="Galliot B."/>
        </authorList>
    </citation>
    <scope>NUCLEOTIDE SEQUENCE</scope>
    <source>
        <tissue evidence="2">Whole animals</tissue>
    </source>
</reference>
<protein>
    <submittedName>
        <fullName evidence="2">BTB/POZ domain-containing protein KCTD5</fullName>
    </submittedName>
</protein>
<dbReference type="GO" id="GO:0051260">
    <property type="term" value="P:protein homooligomerization"/>
    <property type="evidence" value="ECO:0007669"/>
    <property type="project" value="InterPro"/>
</dbReference>